<sequence>MMSRIGTMIRAGATLSDGVGRRNKLVSQWAPSYNRKGTGTGLGRRPSRPRNSGKGSAKETVKVVPESCRTTLLRQIEPGLCCRGRRNDIRPEKEHTIWHKMGLTTIEVGVSMPRSANDAASVTTVVLGCDDSTLARLAVHLQLVEIDSEYPSNFHVPSRFQRPIAIRNLTSFSGQGMPEECSNCLCLRNDVAFRKRQKFKYSKMVLPTRSRFQHKRPRNRVHNFPAFKQPVAPPAPPQRRDPPYFDQPDWVEKKIRQTSAAGSFCLTYLIGPIVNETLISTGKVSSYESYDLQEHLEILAREIKADPSLLPSPLSQNLFKRVTRTRNTVYHNDWSRIQRDSPSLFLPMIELADGLGKPKVAKTIKEILDSINAGDCTGGVSFIPFRFPVSGYDQKTAFGLQLILEALIAKYLVKKIWAFRHGRLPAGSLPPSLDVYANLVDMMKEQLKNPDYLALGGTNRDDRLVLKLVKELRLDLAHGHYEKTHNGFERKLEKLMELLPLLGAPEAAVEVGLIRDILLQLKRNGRTIPLAGDTGQWSDWTMVRLIFLSEDSGQMGNGYKSTITTFSNCLKYLMSDDIAPRPRARAGPRGADPRVRSTVKMSNHQQRICFSRMISLALDDIGDGESTISHVISNKDHPRINSIFSLSSPTQVRHETYTTPLGWSSMANKGSNYWTIHLHLGINSTDGMASNLQESRRYRTVGILLSG</sequence>
<gene>
    <name evidence="2" type="ORF">DAPPUDRAFT_114513</name>
</gene>
<keyword evidence="3" id="KW-1185">Reference proteome</keyword>
<accession>E9HID9</accession>
<dbReference type="InParanoid" id="E9HID9"/>
<name>E9HID9_DAPPU</name>
<dbReference type="EMBL" id="GL732654">
    <property type="protein sequence ID" value="EFX68511.1"/>
    <property type="molecule type" value="Genomic_DNA"/>
</dbReference>
<feature type="region of interest" description="Disordered" evidence="1">
    <location>
        <begin position="27"/>
        <end position="61"/>
    </location>
</feature>
<dbReference type="Proteomes" id="UP000000305">
    <property type="component" value="Unassembled WGS sequence"/>
</dbReference>
<organism evidence="2 3">
    <name type="scientific">Daphnia pulex</name>
    <name type="common">Water flea</name>
    <dbReference type="NCBI Taxonomy" id="6669"/>
    <lineage>
        <taxon>Eukaryota</taxon>
        <taxon>Metazoa</taxon>
        <taxon>Ecdysozoa</taxon>
        <taxon>Arthropoda</taxon>
        <taxon>Crustacea</taxon>
        <taxon>Branchiopoda</taxon>
        <taxon>Diplostraca</taxon>
        <taxon>Cladocera</taxon>
        <taxon>Anomopoda</taxon>
        <taxon>Daphniidae</taxon>
        <taxon>Daphnia</taxon>
    </lineage>
</organism>
<dbReference type="HOGENOM" id="CLU_390436_0_0_1"/>
<dbReference type="PhylomeDB" id="E9HID9"/>
<reference evidence="2 3" key="1">
    <citation type="journal article" date="2011" name="Science">
        <title>The ecoresponsive genome of Daphnia pulex.</title>
        <authorList>
            <person name="Colbourne J.K."/>
            <person name="Pfrender M.E."/>
            <person name="Gilbert D."/>
            <person name="Thomas W.K."/>
            <person name="Tucker A."/>
            <person name="Oakley T.H."/>
            <person name="Tokishita S."/>
            <person name="Aerts A."/>
            <person name="Arnold G.J."/>
            <person name="Basu M.K."/>
            <person name="Bauer D.J."/>
            <person name="Caceres C.E."/>
            <person name="Carmel L."/>
            <person name="Casola C."/>
            <person name="Choi J.H."/>
            <person name="Detter J.C."/>
            <person name="Dong Q."/>
            <person name="Dusheyko S."/>
            <person name="Eads B.D."/>
            <person name="Frohlich T."/>
            <person name="Geiler-Samerotte K.A."/>
            <person name="Gerlach D."/>
            <person name="Hatcher P."/>
            <person name="Jogdeo S."/>
            <person name="Krijgsveld J."/>
            <person name="Kriventseva E.V."/>
            <person name="Kultz D."/>
            <person name="Laforsch C."/>
            <person name="Lindquist E."/>
            <person name="Lopez J."/>
            <person name="Manak J.R."/>
            <person name="Muller J."/>
            <person name="Pangilinan J."/>
            <person name="Patwardhan R.P."/>
            <person name="Pitluck S."/>
            <person name="Pritham E.J."/>
            <person name="Rechtsteiner A."/>
            <person name="Rho M."/>
            <person name="Rogozin I.B."/>
            <person name="Sakarya O."/>
            <person name="Salamov A."/>
            <person name="Schaack S."/>
            <person name="Shapiro H."/>
            <person name="Shiga Y."/>
            <person name="Skalitzky C."/>
            <person name="Smith Z."/>
            <person name="Souvorov A."/>
            <person name="Sung W."/>
            <person name="Tang Z."/>
            <person name="Tsuchiya D."/>
            <person name="Tu H."/>
            <person name="Vos H."/>
            <person name="Wang M."/>
            <person name="Wolf Y.I."/>
            <person name="Yamagata H."/>
            <person name="Yamada T."/>
            <person name="Ye Y."/>
            <person name="Shaw J.R."/>
            <person name="Andrews J."/>
            <person name="Crease T.J."/>
            <person name="Tang H."/>
            <person name="Lucas S.M."/>
            <person name="Robertson H.M."/>
            <person name="Bork P."/>
            <person name="Koonin E.V."/>
            <person name="Zdobnov E.M."/>
            <person name="Grigoriev I.V."/>
            <person name="Lynch M."/>
            <person name="Boore J.L."/>
        </authorList>
    </citation>
    <scope>NUCLEOTIDE SEQUENCE [LARGE SCALE GENOMIC DNA]</scope>
</reference>
<feature type="compositionally biased region" description="Polar residues" evidence="1">
    <location>
        <begin position="27"/>
        <end position="37"/>
    </location>
</feature>
<proteinExistence type="predicted"/>
<evidence type="ECO:0000313" key="2">
    <source>
        <dbReference type="EMBL" id="EFX68511.1"/>
    </source>
</evidence>
<evidence type="ECO:0000313" key="3">
    <source>
        <dbReference type="Proteomes" id="UP000000305"/>
    </source>
</evidence>
<protein>
    <submittedName>
        <fullName evidence="2">Uncharacterized protein</fullName>
    </submittedName>
</protein>
<dbReference type="KEGG" id="dpx:DAPPUDRAFT_114513"/>
<dbReference type="AlphaFoldDB" id="E9HID9"/>
<evidence type="ECO:0000256" key="1">
    <source>
        <dbReference type="SAM" id="MobiDB-lite"/>
    </source>
</evidence>